<keyword evidence="3" id="KW-0676">Redox-active center</keyword>
<evidence type="ECO:0000313" key="5">
    <source>
        <dbReference type="EMBL" id="OEJ69638.1"/>
    </source>
</evidence>
<organism evidence="5 6">
    <name type="scientific">Magnetovibrio blakemorei</name>
    <dbReference type="NCBI Taxonomy" id="28181"/>
    <lineage>
        <taxon>Bacteria</taxon>
        <taxon>Pseudomonadati</taxon>
        <taxon>Pseudomonadota</taxon>
        <taxon>Alphaproteobacteria</taxon>
        <taxon>Rhodospirillales</taxon>
        <taxon>Magnetovibrionaceae</taxon>
        <taxon>Magnetovibrio</taxon>
    </lineage>
</organism>
<name>A0A1E5QC26_9PROT</name>
<dbReference type="InterPro" id="IPR017937">
    <property type="entry name" value="Thioredoxin_CS"/>
</dbReference>
<comment type="subcellular location">
    <subcellularLocation>
        <location evidence="1">Cell envelope</location>
    </subcellularLocation>
</comment>
<dbReference type="GO" id="GO:0015036">
    <property type="term" value="F:disulfide oxidoreductase activity"/>
    <property type="evidence" value="ECO:0007669"/>
    <property type="project" value="UniProtKB-ARBA"/>
</dbReference>
<evidence type="ECO:0000256" key="2">
    <source>
        <dbReference type="ARBA" id="ARBA00022748"/>
    </source>
</evidence>
<gene>
    <name evidence="5" type="ORF">BEN30_02025</name>
</gene>
<dbReference type="InterPro" id="IPR013740">
    <property type="entry name" value="Redoxin"/>
</dbReference>
<proteinExistence type="predicted"/>
<evidence type="ECO:0000313" key="6">
    <source>
        <dbReference type="Proteomes" id="UP000095347"/>
    </source>
</evidence>
<dbReference type="GO" id="GO:0030313">
    <property type="term" value="C:cell envelope"/>
    <property type="evidence" value="ECO:0007669"/>
    <property type="project" value="UniProtKB-SubCell"/>
</dbReference>
<reference evidence="6" key="1">
    <citation type="submission" date="2016-07" db="EMBL/GenBank/DDBJ databases">
        <authorList>
            <person name="Florea S."/>
            <person name="Webb J.S."/>
            <person name="Jaromczyk J."/>
            <person name="Schardl C.L."/>
        </authorList>
    </citation>
    <scope>NUCLEOTIDE SEQUENCE [LARGE SCALE GENOMIC DNA]</scope>
    <source>
        <strain evidence="6">MV-1</strain>
    </source>
</reference>
<dbReference type="AlphaFoldDB" id="A0A1E5QC26"/>
<dbReference type="InterPro" id="IPR050553">
    <property type="entry name" value="Thioredoxin_ResA/DsbE_sf"/>
</dbReference>
<evidence type="ECO:0000256" key="1">
    <source>
        <dbReference type="ARBA" id="ARBA00004196"/>
    </source>
</evidence>
<dbReference type="GO" id="GO:0017004">
    <property type="term" value="P:cytochrome complex assembly"/>
    <property type="evidence" value="ECO:0007669"/>
    <property type="project" value="UniProtKB-KW"/>
</dbReference>
<dbReference type="Gene3D" id="3.40.30.10">
    <property type="entry name" value="Glutaredoxin"/>
    <property type="match status" value="1"/>
</dbReference>
<dbReference type="Pfam" id="PF08534">
    <property type="entry name" value="Redoxin"/>
    <property type="match status" value="1"/>
</dbReference>
<dbReference type="PANTHER" id="PTHR42852:SF13">
    <property type="entry name" value="PROTEIN DIPZ"/>
    <property type="match status" value="1"/>
</dbReference>
<comment type="caution">
    <text evidence="5">The sequence shown here is derived from an EMBL/GenBank/DDBJ whole genome shotgun (WGS) entry which is preliminary data.</text>
</comment>
<protein>
    <recommendedName>
        <fullName evidence="4">Thioredoxin domain-containing protein</fullName>
    </recommendedName>
</protein>
<dbReference type="SUPFAM" id="SSF52833">
    <property type="entry name" value="Thioredoxin-like"/>
    <property type="match status" value="1"/>
</dbReference>
<feature type="domain" description="Thioredoxin" evidence="4">
    <location>
        <begin position="55"/>
        <end position="205"/>
    </location>
</feature>
<dbReference type="RefSeq" id="WP_069956355.1">
    <property type="nucleotide sequence ID" value="NZ_MCGG01000002.1"/>
</dbReference>
<dbReference type="EMBL" id="MCGG01000002">
    <property type="protein sequence ID" value="OEJ69638.1"/>
    <property type="molecule type" value="Genomic_DNA"/>
</dbReference>
<dbReference type="PROSITE" id="PS00194">
    <property type="entry name" value="THIOREDOXIN_1"/>
    <property type="match status" value="1"/>
</dbReference>
<dbReference type="CDD" id="cd02966">
    <property type="entry name" value="TlpA_like_family"/>
    <property type="match status" value="1"/>
</dbReference>
<dbReference type="InterPro" id="IPR036249">
    <property type="entry name" value="Thioredoxin-like_sf"/>
</dbReference>
<evidence type="ECO:0000259" key="4">
    <source>
        <dbReference type="PROSITE" id="PS51352"/>
    </source>
</evidence>
<accession>A0A1E5QC26</accession>
<dbReference type="Proteomes" id="UP000095347">
    <property type="component" value="Unassembled WGS sequence"/>
</dbReference>
<dbReference type="PANTHER" id="PTHR42852">
    <property type="entry name" value="THIOL:DISULFIDE INTERCHANGE PROTEIN DSBE"/>
    <property type="match status" value="1"/>
</dbReference>
<dbReference type="PROSITE" id="PS51352">
    <property type="entry name" value="THIOREDOXIN_2"/>
    <property type="match status" value="1"/>
</dbReference>
<evidence type="ECO:0000256" key="3">
    <source>
        <dbReference type="ARBA" id="ARBA00023284"/>
    </source>
</evidence>
<dbReference type="STRING" id="28181.BEN30_02025"/>
<keyword evidence="6" id="KW-1185">Reference proteome</keyword>
<keyword evidence="2" id="KW-0201">Cytochrome c-type biogenesis</keyword>
<sequence>MDRKTHQSKSKNSLAGTRPHWGTLWRTVMVATVAILVISGRVASAETAPIKIPLELANKLRPAITNEGALDTPFFNITQEEITISTLKGRGAVLNFWATWCAPCVREMPALDRLAAKLKDKGVDVIAVSEDRKALKKVPPFFAANKIENLAVYYDEKGNLSRKLGVEGLPTTILISADGHVSGRVLGVLEWDSPDTVDYLAQSLGPK</sequence>
<dbReference type="InterPro" id="IPR013766">
    <property type="entry name" value="Thioredoxin_domain"/>
</dbReference>